<dbReference type="Gene3D" id="3.30.450.20">
    <property type="entry name" value="PAS domain"/>
    <property type="match status" value="2"/>
</dbReference>
<comment type="caution">
    <text evidence="17">The sequence shown here is derived from an EMBL/GenBank/DDBJ whole genome shotgun (WGS) entry which is preliminary data.</text>
</comment>
<dbReference type="GO" id="GO:0034751">
    <property type="term" value="C:aryl hydrocarbon receptor complex"/>
    <property type="evidence" value="ECO:0007669"/>
    <property type="project" value="TreeGrafter"/>
</dbReference>
<evidence type="ECO:0000256" key="1">
    <source>
        <dbReference type="ARBA" id="ARBA00004123"/>
    </source>
</evidence>
<evidence type="ECO:0000313" key="18">
    <source>
        <dbReference type="Proteomes" id="UP001356427"/>
    </source>
</evidence>
<name>A0AAN8R6K6_9TELE</name>
<dbReference type="EMBL" id="JAGTTL010000012">
    <property type="protein sequence ID" value="KAK6315412.1"/>
    <property type="molecule type" value="Genomic_DNA"/>
</dbReference>
<dbReference type="SMART" id="SM00091">
    <property type="entry name" value="PAS"/>
    <property type="match status" value="2"/>
</dbReference>
<dbReference type="InterPro" id="IPR013655">
    <property type="entry name" value="PAS_fold_3"/>
</dbReference>
<keyword evidence="12" id="KW-0804">Transcription</keyword>
<dbReference type="InterPro" id="IPR013767">
    <property type="entry name" value="PAS_fold"/>
</dbReference>
<evidence type="ECO:0000256" key="10">
    <source>
        <dbReference type="ARBA" id="ARBA00023125"/>
    </source>
</evidence>
<feature type="compositionally biased region" description="Basic residues" evidence="14">
    <location>
        <begin position="10"/>
        <end position="21"/>
    </location>
</feature>
<evidence type="ECO:0000256" key="4">
    <source>
        <dbReference type="ARBA" id="ARBA00022490"/>
    </source>
</evidence>
<dbReference type="GO" id="GO:0005634">
    <property type="term" value="C:nucleus"/>
    <property type="evidence" value="ECO:0007669"/>
    <property type="project" value="UniProtKB-SubCell"/>
</dbReference>
<evidence type="ECO:0000256" key="12">
    <source>
        <dbReference type="ARBA" id="ARBA00023163"/>
    </source>
</evidence>
<feature type="domain" description="PAS" evidence="15">
    <location>
        <begin position="112"/>
        <end position="175"/>
    </location>
</feature>
<dbReference type="FunFam" id="3.30.450.20:FF:000019">
    <property type="entry name" value="Aryl hydrocarbon receptor 1"/>
    <property type="match status" value="1"/>
</dbReference>
<dbReference type="GO" id="GO:0000976">
    <property type="term" value="F:transcription cis-regulatory region binding"/>
    <property type="evidence" value="ECO:0007669"/>
    <property type="project" value="TreeGrafter"/>
</dbReference>
<evidence type="ECO:0000256" key="3">
    <source>
        <dbReference type="ARBA" id="ARBA00015909"/>
    </source>
</evidence>
<feature type="domain" description="BHLH" evidence="16">
    <location>
        <begin position="23"/>
        <end position="76"/>
    </location>
</feature>
<gene>
    <name evidence="17" type="ORF">J4Q44_G00149410</name>
</gene>
<dbReference type="AlphaFoldDB" id="A0AAN8R6K6"/>
<dbReference type="InterPro" id="IPR035965">
    <property type="entry name" value="PAS-like_dom_sf"/>
</dbReference>
<evidence type="ECO:0000259" key="15">
    <source>
        <dbReference type="PROSITE" id="PS50112"/>
    </source>
</evidence>
<accession>A0AAN8R6K6</accession>
<keyword evidence="10" id="KW-0238">DNA-binding</keyword>
<proteinExistence type="predicted"/>
<organism evidence="17 18">
    <name type="scientific">Coregonus suidteri</name>
    <dbReference type="NCBI Taxonomy" id="861788"/>
    <lineage>
        <taxon>Eukaryota</taxon>
        <taxon>Metazoa</taxon>
        <taxon>Chordata</taxon>
        <taxon>Craniata</taxon>
        <taxon>Vertebrata</taxon>
        <taxon>Euteleostomi</taxon>
        <taxon>Actinopterygii</taxon>
        <taxon>Neopterygii</taxon>
        <taxon>Teleostei</taxon>
        <taxon>Protacanthopterygii</taxon>
        <taxon>Salmoniformes</taxon>
        <taxon>Salmonidae</taxon>
        <taxon>Coregoninae</taxon>
        <taxon>Coregonus</taxon>
    </lineage>
</organism>
<evidence type="ECO:0000256" key="8">
    <source>
        <dbReference type="ARBA" id="ARBA00023015"/>
    </source>
</evidence>
<dbReference type="FunFam" id="4.10.280.10:FF:000024">
    <property type="entry name" value="Aryl hydrocarbon receptor 2"/>
    <property type="match status" value="1"/>
</dbReference>
<dbReference type="GO" id="GO:0046983">
    <property type="term" value="F:protein dimerization activity"/>
    <property type="evidence" value="ECO:0007669"/>
    <property type="project" value="InterPro"/>
</dbReference>
<comment type="subcellular location">
    <subcellularLocation>
        <location evidence="2">Cytoplasm</location>
    </subcellularLocation>
    <subcellularLocation>
        <location evidence="1">Nucleus</location>
    </subcellularLocation>
</comment>
<dbReference type="PANTHER" id="PTHR10649:SF17">
    <property type="entry name" value="ARYL HYDROCARBON RECEPTOR 2"/>
    <property type="match status" value="1"/>
</dbReference>
<keyword evidence="5" id="KW-0678">Repressor</keyword>
<dbReference type="PANTHER" id="PTHR10649">
    <property type="entry name" value="ARYL HYDROCARBON RECEPTOR"/>
    <property type="match status" value="1"/>
</dbReference>
<keyword evidence="6" id="KW-0677">Repeat</keyword>
<dbReference type="GO" id="GO:0005737">
    <property type="term" value="C:cytoplasm"/>
    <property type="evidence" value="ECO:0007669"/>
    <property type="project" value="UniProtKB-SubCell"/>
</dbReference>
<keyword evidence="9" id="KW-0090">Biological rhythms</keyword>
<feature type="region of interest" description="Disordered" evidence="14">
    <location>
        <begin position="1"/>
        <end position="37"/>
    </location>
</feature>
<dbReference type="InterPro" id="IPR036638">
    <property type="entry name" value="HLH_DNA-bd_sf"/>
</dbReference>
<dbReference type="GO" id="GO:0004879">
    <property type="term" value="F:nuclear receptor activity"/>
    <property type="evidence" value="ECO:0007669"/>
    <property type="project" value="TreeGrafter"/>
</dbReference>
<dbReference type="Gene3D" id="4.10.280.10">
    <property type="entry name" value="Helix-loop-helix DNA-binding domain"/>
    <property type="match status" value="1"/>
</dbReference>
<evidence type="ECO:0000256" key="2">
    <source>
        <dbReference type="ARBA" id="ARBA00004496"/>
    </source>
</evidence>
<dbReference type="PROSITE" id="PS50112">
    <property type="entry name" value="PAS"/>
    <property type="match status" value="1"/>
</dbReference>
<evidence type="ECO:0000256" key="7">
    <source>
        <dbReference type="ARBA" id="ARBA00022765"/>
    </source>
</evidence>
<dbReference type="GO" id="GO:0048511">
    <property type="term" value="P:rhythmic process"/>
    <property type="evidence" value="ECO:0007669"/>
    <property type="project" value="UniProtKB-KW"/>
</dbReference>
<reference evidence="17 18" key="1">
    <citation type="submission" date="2021-04" db="EMBL/GenBank/DDBJ databases">
        <authorList>
            <person name="De Guttry C."/>
            <person name="Zahm M."/>
            <person name="Klopp C."/>
            <person name="Cabau C."/>
            <person name="Louis A."/>
            <person name="Berthelot C."/>
            <person name="Parey E."/>
            <person name="Roest Crollius H."/>
            <person name="Montfort J."/>
            <person name="Robinson-Rechavi M."/>
            <person name="Bucao C."/>
            <person name="Bouchez O."/>
            <person name="Gislard M."/>
            <person name="Lluch J."/>
            <person name="Milhes M."/>
            <person name="Lampietro C."/>
            <person name="Lopez Roques C."/>
            <person name="Donnadieu C."/>
            <person name="Braasch I."/>
            <person name="Desvignes T."/>
            <person name="Postlethwait J."/>
            <person name="Bobe J."/>
            <person name="Wedekind C."/>
            <person name="Guiguen Y."/>
        </authorList>
    </citation>
    <scope>NUCLEOTIDE SEQUENCE [LARGE SCALE GENOMIC DNA]</scope>
    <source>
        <strain evidence="17">Cs_M1</strain>
        <tissue evidence="17">Blood</tissue>
    </source>
</reference>
<evidence type="ECO:0000259" key="16">
    <source>
        <dbReference type="PROSITE" id="PS50888"/>
    </source>
</evidence>
<dbReference type="Pfam" id="PF00989">
    <property type="entry name" value="PAS"/>
    <property type="match status" value="1"/>
</dbReference>
<dbReference type="InterPro" id="IPR011598">
    <property type="entry name" value="bHLH_dom"/>
</dbReference>
<dbReference type="InterPro" id="IPR000014">
    <property type="entry name" value="PAS"/>
</dbReference>
<dbReference type="SUPFAM" id="SSF47459">
    <property type="entry name" value="HLH, helix-loop-helix DNA-binding domain"/>
    <property type="match status" value="1"/>
</dbReference>
<dbReference type="CDD" id="cd00130">
    <property type="entry name" value="PAS"/>
    <property type="match status" value="2"/>
</dbReference>
<dbReference type="SUPFAM" id="SSF55785">
    <property type="entry name" value="PYP-like sensor domain (PAS domain)"/>
    <property type="match status" value="2"/>
</dbReference>
<sequence length="1126" mass="122819">MLSNTGVYAVKKRKKPVQKTKKTPDVVKSNPSKRHRDRLNGELDRLTGLLPFPEDVRSRLDKLSVLRLGVGYLKVKSFFKATMKKSSVLFPSGNGLNMNGMNATNFSEGDLLLQALNGFVMVVTAEGHVFYASATIQDYLGFHQSDVVHQSVFELIHTDDRAMFRRQLHFALNPKAFDPEQGGDGMESSSDITRNIVSYNPEQLPPENSSFLERNFVCRFRCLLDNSSGFLALNFQGRLKFLHGQSMLGEDGTLSQPRLGLFTIATPVQTPSILEIRTKTIFFQTKHKLDFTPTGVDARGKVVLGYSEMELCMRGSGYQFIHAADMMYCADNHVRMIKTGESGLTTFRLLQKTGCWVWVQANARLVYKGGRPDFIIARQRALLNSEGEENLRQRKMQLPFSFTTGEALLYETGPTLDATEFQTNPPKIRKVESLDPQSLLGSLLKQDESIYTQPQEPQLPIDQVFMDSRALTNVACNSWQSIMEAQGPDGDDEGDGPREVKQEGALVAMIDTLEKMARDGELCAALQGRGVELMEWESVLLRLSQDSNGSGSGDTPLDLDDIMTNDIFSYVEDTLFKESSEGIGYQPNCSTMVNNNPNLFTGVLNNNNQGGPFTGVVSPTGAGQCKPGLLNNCSFFHNGSPVNGLNGISHSQITGNRAVGLAGQNQAGQIQAGRNQAGQNQAGQIQAGQNQAGQNQAGQNQAEQIQAGQNQAGQNQAGQNQAGQIQAGQNQAGPQQVFKRTQRLSHFGPQIPQILQTGLNIPTLQQLQLNDIVSPSLELPELNIPHSSGQNGSVTFSMVGSCAQAPNNHMGSPQIIAGQVQSNQPPPQHFPHNGLPAAMAPNVPEKISVPQSNHVAPILMDAWASLIPSNGFVSPQIESSNLNQSNPLLTACLQGNSAPFQSLKTQKVQQWPQNQNQHQQQQLPPPVSTMQDGTMQNGHRFIPDCHSQATETQRVPLTGLWPQNTNGLYHQLQQGGLANGQPAPSSSCMFENVSPPLPNGNSHVDGTRLPPTLSVCQRRIGDHQDQSPPQGSCYFQWGPSEPVVGTSAIIQDNARISSLSHPLVANITTPEDLLAMQQCLAGCNRVGQTQIPSLPVVDSNGTFSLPPLVNGTMCFTEHNQTNYCDF</sequence>
<keyword evidence="8" id="KW-0805">Transcription regulation</keyword>
<keyword evidence="13" id="KW-0539">Nucleus</keyword>
<evidence type="ECO:0000256" key="5">
    <source>
        <dbReference type="ARBA" id="ARBA00022491"/>
    </source>
</evidence>
<feature type="region of interest" description="Disordered" evidence="14">
    <location>
        <begin position="670"/>
        <end position="736"/>
    </location>
</feature>
<evidence type="ECO:0000256" key="9">
    <source>
        <dbReference type="ARBA" id="ARBA00023108"/>
    </source>
</evidence>
<protein>
    <recommendedName>
        <fullName evidence="3">Aryl hydrocarbon receptor</fullName>
    </recommendedName>
</protein>
<keyword evidence="7" id="KW-0013">ADP-ribosylation</keyword>
<dbReference type="GO" id="GO:0006805">
    <property type="term" value="P:xenobiotic metabolic process"/>
    <property type="evidence" value="ECO:0007669"/>
    <property type="project" value="InterPro"/>
</dbReference>
<dbReference type="Proteomes" id="UP001356427">
    <property type="component" value="Unassembled WGS sequence"/>
</dbReference>
<evidence type="ECO:0000256" key="13">
    <source>
        <dbReference type="ARBA" id="ARBA00023242"/>
    </source>
</evidence>
<dbReference type="CDD" id="cd19696">
    <property type="entry name" value="bHLH-PAS_AhR_like"/>
    <property type="match status" value="1"/>
</dbReference>
<dbReference type="PROSITE" id="PS50888">
    <property type="entry name" value="BHLH"/>
    <property type="match status" value="1"/>
</dbReference>
<dbReference type="FunFam" id="3.30.450.20:FF:000035">
    <property type="entry name" value="Aryl hydrocarbon receptor"/>
    <property type="match status" value="1"/>
</dbReference>
<evidence type="ECO:0000256" key="11">
    <source>
        <dbReference type="ARBA" id="ARBA00023159"/>
    </source>
</evidence>
<evidence type="ECO:0000313" key="17">
    <source>
        <dbReference type="EMBL" id="KAK6315412.1"/>
    </source>
</evidence>
<keyword evidence="4" id="KW-0963">Cytoplasm</keyword>
<keyword evidence="18" id="KW-1185">Reference proteome</keyword>
<evidence type="ECO:0000256" key="6">
    <source>
        <dbReference type="ARBA" id="ARBA00022737"/>
    </source>
</evidence>
<dbReference type="InterPro" id="IPR039091">
    <property type="entry name" value="AHR/AHRR"/>
</dbReference>
<evidence type="ECO:0000256" key="14">
    <source>
        <dbReference type="SAM" id="MobiDB-lite"/>
    </source>
</evidence>
<dbReference type="Pfam" id="PF08447">
    <property type="entry name" value="PAS_3"/>
    <property type="match status" value="1"/>
</dbReference>
<keyword evidence="11" id="KW-0010">Activator</keyword>
<dbReference type="GO" id="GO:1904613">
    <property type="term" value="P:cellular response to 2,3,7,8-tetrachlorodibenzodioxine"/>
    <property type="evidence" value="ECO:0007669"/>
    <property type="project" value="UniProtKB-ARBA"/>
</dbReference>